<dbReference type="SUPFAM" id="SSF89562">
    <property type="entry name" value="RraA-like"/>
    <property type="match status" value="1"/>
</dbReference>
<evidence type="ECO:0000313" key="3">
    <source>
        <dbReference type="Proteomes" id="UP000654913"/>
    </source>
</evidence>
<accession>A0A7R7XA25</accession>
<dbReference type="Pfam" id="PF03737">
    <property type="entry name" value="RraA-like"/>
    <property type="match status" value="1"/>
</dbReference>
<dbReference type="AlphaFoldDB" id="A0A7R7XA25"/>
<name>A0A7R7XA25_9EURO</name>
<feature type="binding site" evidence="1">
    <location>
        <position position="145"/>
    </location>
    <ligand>
        <name>Mg(2+)</name>
        <dbReference type="ChEBI" id="CHEBI:18420"/>
    </ligand>
</feature>
<sequence>MMALKTESLRALQKFASCDVSDLADNDTLTGTVANLRAGGQIGDALVRLGVPNGGYLPGLRMFSPGVMCTKSRIFGPAYTVRMVRDSDKTSPSPPTHFADAIPKGSVVFISQPKGLVSACWGGLMSTRAKKLGAAGVVIDGRFRDLAEHQELGVGLFARDISILGSNTFTRSSELNVPVTYTSTEGGEAVVIEPGDYIVGDADGVVAVPVDKVEGCVDLCQSRYDIDEQTRECLENGDEMGPTIKKLRT</sequence>
<dbReference type="GO" id="GO:0047443">
    <property type="term" value="F:4-hydroxy-4-methyl-2-oxoglutarate aldolase activity"/>
    <property type="evidence" value="ECO:0007669"/>
    <property type="project" value="TreeGrafter"/>
</dbReference>
<keyword evidence="1" id="KW-0479">Metal-binding</keyword>
<evidence type="ECO:0000313" key="2">
    <source>
        <dbReference type="EMBL" id="BCS17253.1"/>
    </source>
</evidence>
<dbReference type="PANTHER" id="PTHR33254">
    <property type="entry name" value="4-HYDROXY-4-METHYL-2-OXOGLUTARATE ALDOLASE 3-RELATED"/>
    <property type="match status" value="1"/>
</dbReference>
<feature type="binding site" evidence="1">
    <location>
        <begin position="122"/>
        <end position="125"/>
    </location>
    <ligand>
        <name>substrate</name>
    </ligand>
</feature>
<evidence type="ECO:0000256" key="1">
    <source>
        <dbReference type="PIRSR" id="PIRSR605493-1"/>
    </source>
</evidence>
<dbReference type="GeneID" id="64967259"/>
<dbReference type="OrthoDB" id="1476984at2759"/>
<dbReference type="KEGG" id="apuu:APUU_10082A"/>
<feature type="binding site" evidence="1">
    <location>
        <position position="144"/>
    </location>
    <ligand>
        <name>substrate</name>
    </ligand>
</feature>
<protein>
    <submittedName>
        <fullName evidence="2">Uncharacterized protein</fullName>
    </submittedName>
</protein>
<organism evidence="2 3">
    <name type="scientific">Aspergillus puulaauensis</name>
    <dbReference type="NCBI Taxonomy" id="1220207"/>
    <lineage>
        <taxon>Eukaryota</taxon>
        <taxon>Fungi</taxon>
        <taxon>Dikarya</taxon>
        <taxon>Ascomycota</taxon>
        <taxon>Pezizomycotina</taxon>
        <taxon>Eurotiomycetes</taxon>
        <taxon>Eurotiomycetidae</taxon>
        <taxon>Eurotiales</taxon>
        <taxon>Aspergillaceae</taxon>
        <taxon>Aspergillus</taxon>
    </lineage>
</organism>
<dbReference type="Gene3D" id="3.50.30.40">
    <property type="entry name" value="Ribonuclease E inhibitor RraA/RraA-like"/>
    <property type="match status" value="1"/>
</dbReference>
<dbReference type="InterPro" id="IPR005493">
    <property type="entry name" value="RraA/RraA-like"/>
</dbReference>
<dbReference type="RefSeq" id="XP_041549447.1">
    <property type="nucleotide sequence ID" value="XM_041704929.1"/>
</dbReference>
<dbReference type="PANTHER" id="PTHR33254:SF4">
    <property type="entry name" value="4-HYDROXY-4-METHYL-2-OXOGLUTARATE ALDOLASE 3-RELATED"/>
    <property type="match status" value="1"/>
</dbReference>
<dbReference type="InterPro" id="IPR036704">
    <property type="entry name" value="RraA/RraA-like_sf"/>
</dbReference>
<dbReference type="EMBL" id="AP024443">
    <property type="protein sequence ID" value="BCS17253.1"/>
    <property type="molecule type" value="Genomic_DNA"/>
</dbReference>
<dbReference type="GO" id="GO:0046872">
    <property type="term" value="F:metal ion binding"/>
    <property type="evidence" value="ECO:0007669"/>
    <property type="project" value="UniProtKB-KW"/>
</dbReference>
<dbReference type="CDD" id="cd16841">
    <property type="entry name" value="RraA_family"/>
    <property type="match status" value="1"/>
</dbReference>
<reference evidence="2" key="1">
    <citation type="submission" date="2021-01" db="EMBL/GenBank/DDBJ databases">
        <authorList>
            <consortium name="Aspergillus puulaauensis MK2 genome sequencing consortium"/>
            <person name="Kazuki M."/>
            <person name="Futagami T."/>
        </authorList>
    </citation>
    <scope>NUCLEOTIDE SEQUENCE</scope>
    <source>
        <strain evidence="2">MK2</strain>
    </source>
</reference>
<proteinExistence type="predicted"/>
<comment type="cofactor">
    <cofactor evidence="1">
        <name>Mg(2+)</name>
        <dbReference type="ChEBI" id="CHEBI:18420"/>
    </cofactor>
</comment>
<keyword evidence="1" id="KW-0460">Magnesium</keyword>
<reference evidence="2" key="2">
    <citation type="submission" date="2021-02" db="EMBL/GenBank/DDBJ databases">
        <title>Aspergillus puulaauensis MK2 genome sequence.</title>
        <authorList>
            <person name="Futagami T."/>
            <person name="Mori K."/>
            <person name="Kadooka C."/>
            <person name="Tanaka T."/>
        </authorList>
    </citation>
    <scope>NUCLEOTIDE SEQUENCE</scope>
    <source>
        <strain evidence="2">MK2</strain>
    </source>
</reference>
<keyword evidence="3" id="KW-1185">Reference proteome</keyword>
<dbReference type="Proteomes" id="UP000654913">
    <property type="component" value="Chromosome 1"/>
</dbReference>
<gene>
    <name evidence="2" type="ORF">APUU_10082A</name>
</gene>
<dbReference type="GO" id="GO:0008948">
    <property type="term" value="F:oxaloacetate decarboxylase activity"/>
    <property type="evidence" value="ECO:0007669"/>
    <property type="project" value="TreeGrafter"/>
</dbReference>